<name>A0AAW8TPC2_9ENTE</name>
<reference evidence="2" key="1">
    <citation type="submission" date="2023-03" db="EMBL/GenBank/DDBJ databases">
        <authorList>
            <person name="Shen W."/>
            <person name="Cai J."/>
        </authorList>
    </citation>
    <scope>NUCLEOTIDE SEQUENCE</scope>
    <source>
        <strain evidence="2">P55-2</strain>
    </source>
</reference>
<evidence type="ECO:0000313" key="2">
    <source>
        <dbReference type="EMBL" id="MDT2638489.1"/>
    </source>
</evidence>
<dbReference type="Proteomes" id="UP001245561">
    <property type="component" value="Unassembled WGS sequence"/>
</dbReference>
<dbReference type="RefSeq" id="WP_311800983.1">
    <property type="nucleotide sequence ID" value="NZ_JARPYT010000060.1"/>
</dbReference>
<evidence type="ECO:0000313" key="3">
    <source>
        <dbReference type="Proteomes" id="UP001245561"/>
    </source>
</evidence>
<dbReference type="EMBL" id="JARPYT010000060">
    <property type="protein sequence ID" value="MDT2638489.1"/>
    <property type="molecule type" value="Genomic_DNA"/>
</dbReference>
<proteinExistence type="predicted"/>
<sequence>MKDETELTGNQVESTTEGIGVEQSSISESPIETTGEIEAISEESSAITASDSQVETPVKTPVESTDFSIVDKENETVINYTNDQKSHNVLVSANIKAGDRLEVVTPWIFNAMSDDVMGMEKNKVVVDVSEQTITERTEGNTVFTYLADKNGFVQFNVGCMLIK</sequence>
<protein>
    <submittedName>
        <fullName evidence="2">Uncharacterized protein</fullName>
    </submittedName>
</protein>
<feature type="compositionally biased region" description="Polar residues" evidence="1">
    <location>
        <begin position="7"/>
        <end position="30"/>
    </location>
</feature>
<dbReference type="AlphaFoldDB" id="A0AAW8TPC2"/>
<evidence type="ECO:0000256" key="1">
    <source>
        <dbReference type="SAM" id="MobiDB-lite"/>
    </source>
</evidence>
<feature type="region of interest" description="Disordered" evidence="1">
    <location>
        <begin position="1"/>
        <end position="34"/>
    </location>
</feature>
<accession>A0AAW8TPC2</accession>
<comment type="caution">
    <text evidence="2">The sequence shown here is derived from an EMBL/GenBank/DDBJ whole genome shotgun (WGS) entry which is preliminary data.</text>
</comment>
<gene>
    <name evidence="2" type="ORF">P7D36_13530</name>
</gene>
<organism evidence="2 3">
    <name type="scientific">Enterococcus dongliensis</name>
    <dbReference type="NCBI Taxonomy" id="2559925"/>
    <lineage>
        <taxon>Bacteria</taxon>
        <taxon>Bacillati</taxon>
        <taxon>Bacillota</taxon>
        <taxon>Bacilli</taxon>
        <taxon>Lactobacillales</taxon>
        <taxon>Enterococcaceae</taxon>
        <taxon>Enterococcus</taxon>
    </lineage>
</organism>